<organism evidence="2 3">
    <name type="scientific">Gracilimonas mengyeensis</name>
    <dbReference type="NCBI Taxonomy" id="1302730"/>
    <lineage>
        <taxon>Bacteria</taxon>
        <taxon>Pseudomonadati</taxon>
        <taxon>Balneolota</taxon>
        <taxon>Balneolia</taxon>
        <taxon>Balneolales</taxon>
        <taxon>Balneolaceae</taxon>
        <taxon>Gracilimonas</taxon>
    </lineage>
</organism>
<dbReference type="InterPro" id="IPR036701">
    <property type="entry name" value="RraB-like_sf"/>
</dbReference>
<dbReference type="RefSeq" id="WP_142453349.1">
    <property type="nucleotide sequence ID" value="NZ_FXTP01000002.1"/>
</dbReference>
<protein>
    <submittedName>
        <fullName evidence="2">Regulator of ribonuclease activity B</fullName>
    </submittedName>
</protein>
<evidence type="ECO:0000259" key="1">
    <source>
        <dbReference type="Pfam" id="PF06877"/>
    </source>
</evidence>
<sequence length="105" mass="12385">MKRSENINQEVVNNITRFGGDLDEERPVDFFLYFPSEYAAVQVEVELINLRFYTEVRYDELTEDWGLFANKKMNVTTERLEDIGNWMEQLANKYGGQYDGWGTVI</sequence>
<evidence type="ECO:0000313" key="2">
    <source>
        <dbReference type="EMBL" id="SMO47604.1"/>
    </source>
</evidence>
<feature type="domain" description="Regulator of ribonuclease activity B" evidence="1">
    <location>
        <begin position="7"/>
        <end position="103"/>
    </location>
</feature>
<dbReference type="SUPFAM" id="SSF89946">
    <property type="entry name" value="Hypothetical protein VC0424"/>
    <property type="match status" value="1"/>
</dbReference>
<dbReference type="Pfam" id="PF06877">
    <property type="entry name" value="RraB"/>
    <property type="match status" value="1"/>
</dbReference>
<dbReference type="AlphaFoldDB" id="A0A521BKD6"/>
<dbReference type="Gene3D" id="3.30.70.970">
    <property type="entry name" value="RraB-like"/>
    <property type="match status" value="1"/>
</dbReference>
<name>A0A521BKD6_9BACT</name>
<proteinExistence type="predicted"/>
<gene>
    <name evidence="2" type="ORF">SAMN06265219_102351</name>
</gene>
<dbReference type="InterPro" id="IPR009671">
    <property type="entry name" value="RraB_dom"/>
</dbReference>
<accession>A0A521BKD6</accession>
<keyword evidence="3" id="KW-1185">Reference proteome</keyword>
<evidence type="ECO:0000313" key="3">
    <source>
        <dbReference type="Proteomes" id="UP000317557"/>
    </source>
</evidence>
<dbReference type="Proteomes" id="UP000317557">
    <property type="component" value="Unassembled WGS sequence"/>
</dbReference>
<dbReference type="OrthoDB" id="7839302at2"/>
<reference evidence="2 3" key="1">
    <citation type="submission" date="2017-05" db="EMBL/GenBank/DDBJ databases">
        <authorList>
            <person name="Varghese N."/>
            <person name="Submissions S."/>
        </authorList>
    </citation>
    <scope>NUCLEOTIDE SEQUENCE [LARGE SCALE GENOMIC DNA]</scope>
    <source>
        <strain evidence="2 3">DSM 21985</strain>
    </source>
</reference>
<dbReference type="EMBL" id="FXTP01000002">
    <property type="protein sequence ID" value="SMO47604.1"/>
    <property type="molecule type" value="Genomic_DNA"/>
</dbReference>